<gene>
    <name evidence="2" type="ORF">Prubr_05700</name>
</gene>
<dbReference type="KEGG" id="pry:Prubr_05700"/>
<reference evidence="2" key="1">
    <citation type="submission" date="2020-08" db="EMBL/GenBank/DDBJ databases">
        <title>Whole genome shotgun sequence of Polymorphospora rubra NBRC 101157.</title>
        <authorList>
            <person name="Komaki H."/>
            <person name="Tamura T."/>
        </authorList>
    </citation>
    <scope>NUCLEOTIDE SEQUENCE</scope>
    <source>
        <strain evidence="2">NBRC 101157</strain>
    </source>
</reference>
<feature type="domain" description="DNA primase/polymerase bifunctional N-terminal" evidence="1">
    <location>
        <begin position="20"/>
        <end position="186"/>
    </location>
</feature>
<dbReference type="InterPro" id="IPR015330">
    <property type="entry name" value="DNA_primase/pol_bifunc_N"/>
</dbReference>
<keyword evidence="3" id="KW-1185">Reference proteome</keyword>
<evidence type="ECO:0000259" key="1">
    <source>
        <dbReference type="SMART" id="SM00943"/>
    </source>
</evidence>
<dbReference type="AlphaFoldDB" id="A0A810MU43"/>
<dbReference type="EMBL" id="AP023359">
    <property type="protein sequence ID" value="BCJ63549.1"/>
    <property type="molecule type" value="Genomic_DNA"/>
</dbReference>
<organism evidence="2 3">
    <name type="scientific">Polymorphospora rubra</name>
    <dbReference type="NCBI Taxonomy" id="338584"/>
    <lineage>
        <taxon>Bacteria</taxon>
        <taxon>Bacillati</taxon>
        <taxon>Actinomycetota</taxon>
        <taxon>Actinomycetes</taxon>
        <taxon>Micromonosporales</taxon>
        <taxon>Micromonosporaceae</taxon>
        <taxon>Polymorphospora</taxon>
    </lineage>
</organism>
<dbReference type="SMART" id="SM00943">
    <property type="entry name" value="Prim-Pol"/>
    <property type="match status" value="1"/>
</dbReference>
<proteinExistence type="predicted"/>
<dbReference type="Pfam" id="PF09250">
    <property type="entry name" value="Prim-Pol"/>
    <property type="match status" value="1"/>
</dbReference>
<accession>A0A810MU43</accession>
<dbReference type="RefSeq" id="WP_212821310.1">
    <property type="nucleotide sequence ID" value="NZ_AP023359.1"/>
</dbReference>
<protein>
    <recommendedName>
        <fullName evidence="1">DNA primase/polymerase bifunctional N-terminal domain-containing protein</fullName>
    </recommendedName>
</protein>
<name>A0A810MU43_9ACTN</name>
<dbReference type="Proteomes" id="UP000680866">
    <property type="component" value="Chromosome"/>
</dbReference>
<sequence>MRWTLRPFTSFERLRLRRAAGRFAGHGWPVTPGAYLAGRRFACDRAGCPTTGCHPADEHWERTASADPARIRRWWRRRPHAVLLATGHTFDALEVSAFLGLRVLGATRLHAGLGSTPPRVRGPVAVTPTARWMFLVRPGDPLRPELEERLDVVRHGPGSWVPAPPTRLPEGPVRWMVAPHECRWRLPDSYAVQAMLVDALGARRPATRALPRRPSTLHHAA</sequence>
<evidence type="ECO:0000313" key="3">
    <source>
        <dbReference type="Proteomes" id="UP000680866"/>
    </source>
</evidence>
<evidence type="ECO:0000313" key="2">
    <source>
        <dbReference type="EMBL" id="BCJ63549.1"/>
    </source>
</evidence>